<evidence type="ECO:0000256" key="3">
    <source>
        <dbReference type="ARBA" id="ARBA00022946"/>
    </source>
</evidence>
<dbReference type="GO" id="GO:0005763">
    <property type="term" value="C:mitochondrial small ribosomal subunit"/>
    <property type="evidence" value="ECO:0007669"/>
    <property type="project" value="TreeGrafter"/>
</dbReference>
<dbReference type="PANTHER" id="PTHR21569:SF1">
    <property type="entry name" value="SMALL RIBOSOMAL SUBUNIT PROTEIN US9M"/>
    <property type="match status" value="1"/>
</dbReference>
<dbReference type="InterPro" id="IPR014721">
    <property type="entry name" value="Ribsml_uS5_D2-typ_fold_subgr"/>
</dbReference>
<protein>
    <recommendedName>
        <fullName evidence="7">Small ribosomal subunit protein uS9m</fullName>
    </recommendedName>
    <alternativeName>
        <fullName evidence="8">28S ribosomal protein S9, mitochondrial</fullName>
    </alternativeName>
</protein>
<dbReference type="SUPFAM" id="SSF54211">
    <property type="entry name" value="Ribosomal protein S5 domain 2-like"/>
    <property type="match status" value="1"/>
</dbReference>
<dbReference type="OrthoDB" id="10254627at2759"/>
<dbReference type="InParanoid" id="A0A7M7LM20"/>
<keyword evidence="6" id="KW-0687">Ribonucleoprotein</keyword>
<evidence type="ECO:0000313" key="9">
    <source>
        <dbReference type="EnsemblMetazoa" id="XP_001604005"/>
    </source>
</evidence>
<dbReference type="EnsemblMetazoa" id="XM_001603955">
    <property type="protein sequence ID" value="XP_001604005"/>
    <property type="gene ID" value="LOC100120356"/>
</dbReference>
<sequence>MSVSSSIFSQLTTFRNVVTSRLLNRIVHRMNNVSLYSTATAAQPEMQQPASTEKQPRKISKAMIAYLERAKAHDTFIRQEQEDYNIGKRHLANMMGEDPEHFTQADVERAIEYLFPSGLFDKAARPVMKPPQDMFPPKKAAEFDESGRPFHSLFYTTKPNYYQALHDIYDNLLKLNDLEDKMIRKGIPPDQHAAEELQSSDWVNHEQLQKILLEEVGDIDYEYFLSSIKRLTDHPYANHAKDYLMKFRMEKRALTHSFEIPQLEYDEEGRPFITVPDCMRKEARGSVTVKGKGTGKIIINGKPLINYFIKYAQSREQVIFPLQFTGMMGEVDIEATVRNGGPSGQAGAIRWGIAWGLRSFVNTDMVEKMRIAGLLTRDWRRHERKKPGQAGARRKFTWKKR</sequence>
<reference evidence="9" key="1">
    <citation type="submission" date="2021-01" db="UniProtKB">
        <authorList>
            <consortium name="EnsemblMetazoa"/>
        </authorList>
    </citation>
    <scope>IDENTIFICATION</scope>
</reference>
<dbReference type="GO" id="GO:0003723">
    <property type="term" value="F:RNA binding"/>
    <property type="evidence" value="ECO:0007669"/>
    <property type="project" value="TreeGrafter"/>
</dbReference>
<name>A0A7M7LM20_NASVI</name>
<keyword evidence="3" id="KW-0809">Transit peptide</keyword>
<dbReference type="FunFam" id="3.30.230.10:FF:000035">
    <property type="entry name" value="28S ribosomal protein S9, mitochondrial"/>
    <property type="match status" value="1"/>
</dbReference>
<keyword evidence="10" id="KW-1185">Reference proteome</keyword>
<organism evidence="9 10">
    <name type="scientific">Nasonia vitripennis</name>
    <name type="common">Parasitic wasp</name>
    <dbReference type="NCBI Taxonomy" id="7425"/>
    <lineage>
        <taxon>Eukaryota</taxon>
        <taxon>Metazoa</taxon>
        <taxon>Ecdysozoa</taxon>
        <taxon>Arthropoda</taxon>
        <taxon>Hexapoda</taxon>
        <taxon>Insecta</taxon>
        <taxon>Pterygota</taxon>
        <taxon>Neoptera</taxon>
        <taxon>Endopterygota</taxon>
        <taxon>Hymenoptera</taxon>
        <taxon>Apocrita</taxon>
        <taxon>Proctotrupomorpha</taxon>
        <taxon>Chalcidoidea</taxon>
        <taxon>Pteromalidae</taxon>
        <taxon>Pteromalinae</taxon>
        <taxon>Nasonia</taxon>
    </lineage>
</organism>
<evidence type="ECO:0000256" key="4">
    <source>
        <dbReference type="ARBA" id="ARBA00022980"/>
    </source>
</evidence>
<dbReference type="FunCoup" id="A0A7M7LM20">
    <property type="interactions" value="851"/>
</dbReference>
<dbReference type="Proteomes" id="UP000002358">
    <property type="component" value="Chromosome 3"/>
</dbReference>
<dbReference type="Gene3D" id="3.30.230.10">
    <property type="match status" value="1"/>
</dbReference>
<evidence type="ECO:0000256" key="5">
    <source>
        <dbReference type="ARBA" id="ARBA00023128"/>
    </source>
</evidence>
<dbReference type="AlphaFoldDB" id="A0A7M7LM20"/>
<evidence type="ECO:0000256" key="8">
    <source>
        <dbReference type="ARBA" id="ARBA00076042"/>
    </source>
</evidence>
<dbReference type="RefSeq" id="XP_001604005.2">
    <property type="nucleotide sequence ID" value="XM_001603955.4"/>
</dbReference>
<evidence type="ECO:0000256" key="2">
    <source>
        <dbReference type="ARBA" id="ARBA00005251"/>
    </source>
</evidence>
<dbReference type="InterPro" id="IPR020568">
    <property type="entry name" value="Ribosomal_Su5_D2-typ_SF"/>
</dbReference>
<evidence type="ECO:0000256" key="1">
    <source>
        <dbReference type="ARBA" id="ARBA00004173"/>
    </source>
</evidence>
<proteinExistence type="inferred from homology"/>
<dbReference type="Pfam" id="PF00380">
    <property type="entry name" value="Ribosomal_S9"/>
    <property type="match status" value="1"/>
</dbReference>
<dbReference type="KEGG" id="nvi:100120356"/>
<keyword evidence="5" id="KW-0496">Mitochondrion</keyword>
<dbReference type="GO" id="GO:0005743">
    <property type="term" value="C:mitochondrial inner membrane"/>
    <property type="evidence" value="ECO:0007669"/>
    <property type="project" value="UniProtKB-ARBA"/>
</dbReference>
<keyword evidence="4" id="KW-0689">Ribosomal protein</keyword>
<dbReference type="GO" id="GO:0003735">
    <property type="term" value="F:structural constituent of ribosome"/>
    <property type="evidence" value="ECO:0007669"/>
    <property type="project" value="InterPro"/>
</dbReference>
<dbReference type="InterPro" id="IPR000754">
    <property type="entry name" value="Ribosomal_uS9"/>
</dbReference>
<evidence type="ECO:0000256" key="7">
    <source>
        <dbReference type="ARBA" id="ARBA00039318"/>
    </source>
</evidence>
<dbReference type="GO" id="GO:0006412">
    <property type="term" value="P:translation"/>
    <property type="evidence" value="ECO:0007669"/>
    <property type="project" value="InterPro"/>
</dbReference>
<evidence type="ECO:0000313" key="10">
    <source>
        <dbReference type="Proteomes" id="UP000002358"/>
    </source>
</evidence>
<dbReference type="PANTHER" id="PTHR21569">
    <property type="entry name" value="RIBOSOMAL PROTEIN S9"/>
    <property type="match status" value="1"/>
</dbReference>
<dbReference type="SMR" id="A0A7M7LM20"/>
<dbReference type="GeneID" id="100120356"/>
<evidence type="ECO:0000256" key="6">
    <source>
        <dbReference type="ARBA" id="ARBA00023274"/>
    </source>
</evidence>
<comment type="similarity">
    <text evidence="2">Belongs to the universal ribosomal protein uS9 family.</text>
</comment>
<comment type="subcellular location">
    <subcellularLocation>
        <location evidence="1">Mitochondrion</location>
    </subcellularLocation>
</comment>
<dbReference type="CTD" id="64965"/>
<accession>A0A7M7LM20</accession>